<dbReference type="PRINTS" id="PR00722">
    <property type="entry name" value="CHYMOTRYPSIN"/>
</dbReference>
<proteinExistence type="predicted"/>
<evidence type="ECO:0000313" key="4">
    <source>
        <dbReference type="Proteomes" id="UP000322634"/>
    </source>
</evidence>
<reference evidence="3 4" key="1">
    <citation type="submission" date="2019-08" db="EMBL/GenBank/DDBJ databases">
        <title>Actinomadura sp. nov. CYP1-5 isolated from mountain soil.</title>
        <authorList>
            <person name="Songsumanus A."/>
            <person name="Kuncharoen N."/>
            <person name="Kudo T."/>
            <person name="Yuki M."/>
            <person name="Igarashi Y."/>
            <person name="Tanasupawat S."/>
        </authorList>
    </citation>
    <scope>NUCLEOTIDE SEQUENCE [LARGE SCALE GENOMIC DNA]</scope>
    <source>
        <strain evidence="3 4">GKU157</strain>
    </source>
</reference>
<dbReference type="InterPro" id="IPR001254">
    <property type="entry name" value="Trypsin_dom"/>
</dbReference>
<dbReference type="InterPro" id="IPR001314">
    <property type="entry name" value="Peptidase_S1A"/>
</dbReference>
<name>A0A5D0UIU5_9ACTN</name>
<dbReference type="GO" id="GO:0004252">
    <property type="term" value="F:serine-type endopeptidase activity"/>
    <property type="evidence" value="ECO:0007669"/>
    <property type="project" value="InterPro"/>
</dbReference>
<evidence type="ECO:0000313" key="3">
    <source>
        <dbReference type="EMBL" id="TYC17562.1"/>
    </source>
</evidence>
<dbReference type="OrthoDB" id="4153693at2"/>
<dbReference type="Pfam" id="PF00089">
    <property type="entry name" value="Trypsin"/>
    <property type="match status" value="1"/>
</dbReference>
<dbReference type="GO" id="GO:0006508">
    <property type="term" value="P:proteolysis"/>
    <property type="evidence" value="ECO:0007669"/>
    <property type="project" value="InterPro"/>
</dbReference>
<dbReference type="RefSeq" id="WP_148348706.1">
    <property type="nucleotide sequence ID" value="NZ_JBHSBF010000003.1"/>
</dbReference>
<protein>
    <submittedName>
        <fullName evidence="3">Trypsin-like peptidase domain-containing protein</fullName>
    </submittedName>
</protein>
<evidence type="ECO:0000256" key="1">
    <source>
        <dbReference type="SAM" id="MobiDB-lite"/>
    </source>
</evidence>
<dbReference type="Gene3D" id="2.40.10.10">
    <property type="entry name" value="Trypsin-like serine proteases"/>
    <property type="match status" value="1"/>
</dbReference>
<organism evidence="3 4">
    <name type="scientific">Actinomadura syzygii</name>
    <dbReference type="NCBI Taxonomy" id="1427538"/>
    <lineage>
        <taxon>Bacteria</taxon>
        <taxon>Bacillati</taxon>
        <taxon>Actinomycetota</taxon>
        <taxon>Actinomycetes</taxon>
        <taxon>Streptosporangiales</taxon>
        <taxon>Thermomonosporaceae</taxon>
        <taxon>Actinomadura</taxon>
    </lineage>
</organism>
<accession>A0A5D0UIU5</accession>
<dbReference type="SUPFAM" id="SSF50494">
    <property type="entry name" value="Trypsin-like serine proteases"/>
    <property type="match status" value="1"/>
</dbReference>
<dbReference type="InterPro" id="IPR043504">
    <property type="entry name" value="Peptidase_S1_PA_chymotrypsin"/>
</dbReference>
<evidence type="ECO:0000259" key="2">
    <source>
        <dbReference type="Pfam" id="PF00089"/>
    </source>
</evidence>
<keyword evidence="4" id="KW-1185">Reference proteome</keyword>
<gene>
    <name evidence="3" type="ORF">FXF65_06120</name>
</gene>
<feature type="domain" description="Peptidase S1" evidence="2">
    <location>
        <begin position="6"/>
        <end position="90"/>
    </location>
</feature>
<sequence>MAGEYWVEIRQDDRPLGGGFILARRYVLTALHCLDKMTPGDDDVTVWVEGNGPPISGRVLERATDADLAIIEILDPVRMPLMVPAADHSAPDDVWRGPYRPTVTDPYLDGVIAREAMKYACEGGAVIEALQLTCNQSIGDYSGYSGGPVERVCDERGSAVVGVLLEQHHERYRPRDVRHGEERASGTLFAAAISEATRRFSCLDVGNLIDVLRPRDAEETDPPPRAARKPSAGSGSHSELEALLAEKELKLRALTQWEKEGLLNAATVDVLKLRIAEDLITGGVTELSRD</sequence>
<dbReference type="AlphaFoldDB" id="A0A5D0UIU5"/>
<dbReference type="Proteomes" id="UP000322634">
    <property type="component" value="Unassembled WGS sequence"/>
</dbReference>
<feature type="region of interest" description="Disordered" evidence="1">
    <location>
        <begin position="214"/>
        <end position="239"/>
    </location>
</feature>
<comment type="caution">
    <text evidence="3">The sequence shown here is derived from an EMBL/GenBank/DDBJ whole genome shotgun (WGS) entry which is preliminary data.</text>
</comment>
<dbReference type="InterPro" id="IPR009003">
    <property type="entry name" value="Peptidase_S1_PA"/>
</dbReference>
<dbReference type="EMBL" id="VSFF01000002">
    <property type="protein sequence ID" value="TYC17562.1"/>
    <property type="molecule type" value="Genomic_DNA"/>
</dbReference>